<feature type="region of interest" description="Disordered" evidence="1">
    <location>
        <begin position="519"/>
        <end position="560"/>
    </location>
</feature>
<evidence type="ECO:0000313" key="3">
    <source>
        <dbReference type="Proteomes" id="UP000799779"/>
    </source>
</evidence>
<keyword evidence="3" id="KW-1185">Reference proteome</keyword>
<evidence type="ECO:0000313" key="2">
    <source>
        <dbReference type="EMBL" id="KAF2001885.1"/>
    </source>
</evidence>
<dbReference type="Gene3D" id="1.25.40.10">
    <property type="entry name" value="Tetratricopeptide repeat domain"/>
    <property type="match status" value="1"/>
</dbReference>
<gene>
    <name evidence="2" type="ORF">P154DRAFT_574562</name>
</gene>
<dbReference type="InterPro" id="IPR011990">
    <property type="entry name" value="TPR-like_helical_dom_sf"/>
</dbReference>
<dbReference type="AlphaFoldDB" id="A0A6A5WS41"/>
<feature type="region of interest" description="Disordered" evidence="1">
    <location>
        <begin position="473"/>
        <end position="498"/>
    </location>
</feature>
<name>A0A6A5WS41_9PLEO</name>
<sequence>MADPLSIVVGVSTLIQVSVKVTLLLKQFRDDVNVVDAALNGLLNDVEGFQQVMVSMRETFSRDEIKATLQVTGHVGNHWRNLARSLNDGTGTLQELHTLLSGVNKTTSFLDGPRKQLRLKTAVDQMALYREQIQSYRAAMQLSLSTVILWNQVTFQTSAEQIPDKIIPNLDRLYDEFRSLGLSLNAKIENLQTTMLDQNGQSRLNSMHNLRDCVRSAADVVSTASSTLTVKKSDGITFDHGSDFGDIFPRHTNETMVRWMDSRTVYEYDGVEGPTPIAPETITRRAPNTYYSDDDSDIEQDMMKALYDKGKNEKSNGDIVAAERLFRNCMNRLPPESSSSPNHGTSVKIISKSNLLDLLADCYIGMGQWDKAKASMIEKLSIKERQVGKKDEKYLSDTLGLAIFLMEHGDYTEAHLQARRALRGFKKLGPPGSQGYERSLRVLVGMCRKEGKTDEEEGYAALLGNHLAKQDRSSALKARESGQASLSGSTSTSGVVHKQLPETLESIKATLARVELEPKTSVVPAPPAHLASASHKKLISSSEPTGEGPVKNPKENLGSPVYDEDRLLESESPPFMHMAPLECSQGPFSNGKYRITRGPFTNGESEVFWIDGPKQTADTAPAVAAPANPITQGIADLKKARRIVDLEKEQQSVSQNYQEYLAYREKLEPSDFRVRGFGHLDDYEKSLSSPPKKELPSHEINIALLGGERFMPIVTTSMRRFTAWHENSRSFNGRANSFTSSIERTGKNNLPCLPSVCFWDFTRDPSRVNIKYLSKHVKKWAIVLVLCDYTKFQRMDSGDTETPLSLSKEYMGDTPRMLLTVKGHFLFSLLNYDSKALAQKLEAIDHMELHVEEVASP</sequence>
<dbReference type="OrthoDB" id="195446at2759"/>
<reference evidence="2" key="1">
    <citation type="journal article" date="2020" name="Stud. Mycol.">
        <title>101 Dothideomycetes genomes: a test case for predicting lifestyles and emergence of pathogens.</title>
        <authorList>
            <person name="Haridas S."/>
            <person name="Albert R."/>
            <person name="Binder M."/>
            <person name="Bloem J."/>
            <person name="Labutti K."/>
            <person name="Salamov A."/>
            <person name="Andreopoulos B."/>
            <person name="Baker S."/>
            <person name="Barry K."/>
            <person name="Bills G."/>
            <person name="Bluhm B."/>
            <person name="Cannon C."/>
            <person name="Castanera R."/>
            <person name="Culley D."/>
            <person name="Daum C."/>
            <person name="Ezra D."/>
            <person name="Gonzalez J."/>
            <person name="Henrissat B."/>
            <person name="Kuo A."/>
            <person name="Liang C."/>
            <person name="Lipzen A."/>
            <person name="Lutzoni F."/>
            <person name="Magnuson J."/>
            <person name="Mondo S."/>
            <person name="Nolan M."/>
            <person name="Ohm R."/>
            <person name="Pangilinan J."/>
            <person name="Park H.-J."/>
            <person name="Ramirez L."/>
            <person name="Alfaro M."/>
            <person name="Sun H."/>
            <person name="Tritt A."/>
            <person name="Yoshinaga Y."/>
            <person name="Zwiers L.-H."/>
            <person name="Turgeon B."/>
            <person name="Goodwin S."/>
            <person name="Spatafora J."/>
            <person name="Crous P."/>
            <person name="Grigoriev I."/>
        </authorList>
    </citation>
    <scope>NUCLEOTIDE SEQUENCE</scope>
    <source>
        <strain evidence="2">CBS 123094</strain>
    </source>
</reference>
<organism evidence="2 3">
    <name type="scientific">Amniculicola lignicola CBS 123094</name>
    <dbReference type="NCBI Taxonomy" id="1392246"/>
    <lineage>
        <taxon>Eukaryota</taxon>
        <taxon>Fungi</taxon>
        <taxon>Dikarya</taxon>
        <taxon>Ascomycota</taxon>
        <taxon>Pezizomycotina</taxon>
        <taxon>Dothideomycetes</taxon>
        <taxon>Pleosporomycetidae</taxon>
        <taxon>Pleosporales</taxon>
        <taxon>Amniculicolaceae</taxon>
        <taxon>Amniculicola</taxon>
    </lineage>
</organism>
<evidence type="ECO:0000256" key="1">
    <source>
        <dbReference type="SAM" id="MobiDB-lite"/>
    </source>
</evidence>
<dbReference type="EMBL" id="ML977580">
    <property type="protein sequence ID" value="KAF2001885.1"/>
    <property type="molecule type" value="Genomic_DNA"/>
</dbReference>
<evidence type="ECO:0008006" key="4">
    <source>
        <dbReference type="Google" id="ProtNLM"/>
    </source>
</evidence>
<dbReference type="SUPFAM" id="SSF48452">
    <property type="entry name" value="TPR-like"/>
    <property type="match status" value="1"/>
</dbReference>
<feature type="compositionally biased region" description="Low complexity" evidence="1">
    <location>
        <begin position="481"/>
        <end position="494"/>
    </location>
</feature>
<accession>A0A6A5WS41</accession>
<proteinExistence type="predicted"/>
<dbReference type="Proteomes" id="UP000799779">
    <property type="component" value="Unassembled WGS sequence"/>
</dbReference>
<protein>
    <recommendedName>
        <fullName evidence="4">Fungal N-terminal domain-containing protein</fullName>
    </recommendedName>
</protein>